<name>A0ABY1N9Q1_9RHOB</name>
<dbReference type="InterPro" id="IPR029058">
    <property type="entry name" value="AB_hydrolase_fold"/>
</dbReference>
<evidence type="ECO:0000313" key="3">
    <source>
        <dbReference type="Proteomes" id="UP001157961"/>
    </source>
</evidence>
<reference evidence="2 3" key="1">
    <citation type="submission" date="2017-05" db="EMBL/GenBank/DDBJ databases">
        <authorList>
            <person name="Varghese N."/>
            <person name="Submissions S."/>
        </authorList>
    </citation>
    <scope>NUCLEOTIDE SEQUENCE [LARGE SCALE GENOMIC DNA]</scope>
    <source>
        <strain evidence="2 3">DSM 29734</strain>
    </source>
</reference>
<dbReference type="SUPFAM" id="SSF53474">
    <property type="entry name" value="alpha/beta-Hydrolases"/>
    <property type="match status" value="1"/>
</dbReference>
<evidence type="ECO:0000313" key="2">
    <source>
        <dbReference type="EMBL" id="SMP04280.1"/>
    </source>
</evidence>
<evidence type="ECO:0008006" key="4">
    <source>
        <dbReference type="Google" id="ProtNLM"/>
    </source>
</evidence>
<dbReference type="Proteomes" id="UP001157961">
    <property type="component" value="Unassembled WGS sequence"/>
</dbReference>
<comment type="caution">
    <text evidence="2">The sequence shown here is derived from an EMBL/GenBank/DDBJ whole genome shotgun (WGS) entry which is preliminary data.</text>
</comment>
<dbReference type="EMBL" id="FXTY01000001">
    <property type="protein sequence ID" value="SMP04280.1"/>
    <property type="molecule type" value="Genomic_DNA"/>
</dbReference>
<protein>
    <recommendedName>
        <fullName evidence="4">Alpha/beta hydrolase family protein</fullName>
    </recommendedName>
</protein>
<proteinExistence type="predicted"/>
<gene>
    <name evidence="2" type="ORF">SAMN06265373_101433</name>
</gene>
<keyword evidence="3" id="KW-1185">Reference proteome</keyword>
<evidence type="ECO:0000256" key="1">
    <source>
        <dbReference type="SAM" id="MobiDB-lite"/>
    </source>
</evidence>
<dbReference type="Gene3D" id="3.40.50.1820">
    <property type="entry name" value="alpha/beta hydrolase"/>
    <property type="match status" value="1"/>
</dbReference>
<feature type="region of interest" description="Disordered" evidence="1">
    <location>
        <begin position="237"/>
        <end position="258"/>
    </location>
</feature>
<organism evidence="2 3">
    <name type="scientific">Shimia sagamensis</name>
    <dbReference type="NCBI Taxonomy" id="1566352"/>
    <lineage>
        <taxon>Bacteria</taxon>
        <taxon>Pseudomonadati</taxon>
        <taxon>Pseudomonadota</taxon>
        <taxon>Alphaproteobacteria</taxon>
        <taxon>Rhodobacterales</taxon>
        <taxon>Roseobacteraceae</taxon>
    </lineage>
</organism>
<sequence>MDQRVDIQMRIATEDHEVAYMRGTGNRLVVTLGGVGTKPNEMPPFEFVGTASQGGENHVILVTERARTWMNSPDLPVAIVKEIETVVAREAIDEVVAIGNSMGGFMALVLPTLTRVDTVVAPSPQFSMHPNVVPEETRWQKWRRRFPTDLVRQVPAPQDGMRSLVLHGDSPKERIHWARFSPASKTFNHFILRGESHDLVKALKKLDIMRPLLERAMDVKTRKVRKLLEGHFTVLRREDPPQAEQTAPAWPVSEGGER</sequence>
<accession>A0ABY1N9Q1</accession>